<dbReference type="EMBL" id="ADMC01000001">
    <property type="protein sequence ID" value="EHP51051.1"/>
    <property type="molecule type" value="Genomic_DNA"/>
</dbReference>
<organism evidence="1 2">
    <name type="scientific">Odoribacter laneus YIT 12061</name>
    <dbReference type="NCBI Taxonomy" id="742817"/>
    <lineage>
        <taxon>Bacteria</taxon>
        <taxon>Pseudomonadati</taxon>
        <taxon>Bacteroidota</taxon>
        <taxon>Bacteroidia</taxon>
        <taxon>Bacteroidales</taxon>
        <taxon>Odoribacteraceae</taxon>
        <taxon>Odoribacter</taxon>
    </lineage>
</organism>
<dbReference type="HOGENOM" id="CLU_187659_0_0_10"/>
<dbReference type="Proteomes" id="UP000004892">
    <property type="component" value="Unassembled WGS sequence"/>
</dbReference>
<dbReference type="eggNOG" id="ENOG5032T79">
    <property type="taxonomic scope" value="Bacteria"/>
</dbReference>
<accession>H1DD75</accession>
<evidence type="ECO:0000313" key="1">
    <source>
        <dbReference type="EMBL" id="EHP51051.1"/>
    </source>
</evidence>
<proteinExistence type="predicted"/>
<keyword evidence="2" id="KW-1185">Reference proteome</keyword>
<dbReference type="PATRIC" id="fig|742817.3.peg.53"/>
<gene>
    <name evidence="1" type="ORF">HMPREF9449_00053</name>
</gene>
<name>H1DD75_9BACT</name>
<sequence>MTFNELRRIKDQLPSGSMQRIADELGIDVETVRNYFGGDNYDDGKAVGLHYEKGPEGGIVQIDDTTILEKAKEMLAN</sequence>
<reference evidence="1 2" key="1">
    <citation type="submission" date="2012-01" db="EMBL/GenBank/DDBJ databases">
        <title>The Genome Sequence of Odoribacter laneus YIT 12061.</title>
        <authorList>
            <consortium name="The Broad Institute Genome Sequencing Platform"/>
            <person name="Earl A."/>
            <person name="Ward D."/>
            <person name="Feldgarden M."/>
            <person name="Gevers D."/>
            <person name="Morotomi M."/>
            <person name="Young S.K."/>
            <person name="Zeng Q."/>
            <person name="Gargeya S."/>
            <person name="Fitzgerald M."/>
            <person name="Haas B."/>
            <person name="Abouelleil A."/>
            <person name="Alvarado L."/>
            <person name="Arachchi H.M."/>
            <person name="Berlin A."/>
            <person name="Chapman S.B."/>
            <person name="Gearin G."/>
            <person name="Goldberg J."/>
            <person name="Griggs A."/>
            <person name="Gujja S."/>
            <person name="Hansen M."/>
            <person name="Heiman D."/>
            <person name="Howarth C."/>
            <person name="Larimer J."/>
            <person name="Lui A."/>
            <person name="MacDonald P.J.P."/>
            <person name="McCowen C."/>
            <person name="Montmayeur A."/>
            <person name="Murphy C."/>
            <person name="Neiman D."/>
            <person name="Pearson M."/>
            <person name="Priest M."/>
            <person name="Roberts A."/>
            <person name="Saif S."/>
            <person name="Shea T."/>
            <person name="Sisk P."/>
            <person name="Stolte C."/>
            <person name="Sykes S."/>
            <person name="Wortman J."/>
            <person name="Nusbaum C."/>
            <person name="Birren B."/>
        </authorList>
    </citation>
    <scope>NUCLEOTIDE SEQUENCE [LARGE SCALE GENOMIC DNA]</scope>
    <source>
        <strain evidence="1 2">YIT 12061</strain>
    </source>
</reference>
<evidence type="ECO:0000313" key="2">
    <source>
        <dbReference type="Proteomes" id="UP000004892"/>
    </source>
</evidence>
<dbReference type="STRING" id="742817.HMPREF9449_00053"/>
<comment type="caution">
    <text evidence="1">The sequence shown here is derived from an EMBL/GenBank/DDBJ whole genome shotgun (WGS) entry which is preliminary data.</text>
</comment>
<evidence type="ECO:0008006" key="3">
    <source>
        <dbReference type="Google" id="ProtNLM"/>
    </source>
</evidence>
<dbReference type="AlphaFoldDB" id="H1DD75"/>
<protein>
    <recommendedName>
        <fullName evidence="3">DNA-binding protein</fullName>
    </recommendedName>
</protein>